<name>A0ABT6JHW1_9GAMM</name>
<evidence type="ECO:0000313" key="2">
    <source>
        <dbReference type="Proteomes" id="UP001156831"/>
    </source>
</evidence>
<dbReference type="EMBL" id="JARXRN010000020">
    <property type="protein sequence ID" value="MDH5830070.1"/>
    <property type="molecule type" value="Genomic_DNA"/>
</dbReference>
<comment type="caution">
    <text evidence="1">The sequence shown here is derived from an EMBL/GenBank/DDBJ whole genome shotgun (WGS) entry which is preliminary data.</text>
</comment>
<dbReference type="Proteomes" id="UP001156831">
    <property type="component" value="Unassembled WGS sequence"/>
</dbReference>
<protein>
    <submittedName>
        <fullName evidence="1">Uncharacterized protein</fullName>
    </submittedName>
</protein>
<evidence type="ECO:0000313" key="1">
    <source>
        <dbReference type="EMBL" id="MDH5830070.1"/>
    </source>
</evidence>
<organism evidence="1 2">
    <name type="scientific">Luteimonas rhizosphaericola</name>
    <dbReference type="NCBI Taxonomy" id="3042024"/>
    <lineage>
        <taxon>Bacteria</taxon>
        <taxon>Pseudomonadati</taxon>
        <taxon>Pseudomonadota</taxon>
        <taxon>Gammaproteobacteria</taxon>
        <taxon>Lysobacterales</taxon>
        <taxon>Lysobacteraceae</taxon>
        <taxon>Luteimonas</taxon>
    </lineage>
</organism>
<accession>A0ABT6JHW1</accession>
<proteinExistence type="predicted"/>
<dbReference type="RefSeq" id="WP_280600527.1">
    <property type="nucleotide sequence ID" value="NZ_JARXRN010000020.1"/>
</dbReference>
<keyword evidence="2" id="KW-1185">Reference proteome</keyword>
<sequence>MEFAVPKGQRLAPGRFTDAERAPFRTGRSAGLAVYAPGRGCNQTWGSFNIRQIEQDVDGELVGFEADFVHRCESPDAPPLAGVIRWKLPQMSLTLDGALLAQGVPKSFYGDTSLFDLYGDPDYGLAYYGSGRRQNWWLSITPPLGKRLKVGQYVTNSEPTATRAGMAISGLSRCWTTTGKLDIKRMTVTSDGTVSALYATFEQRCAGIPGSITGTIHYRL</sequence>
<gene>
    <name evidence="1" type="ORF">QFW80_06000</name>
</gene>
<reference evidence="1 2" key="1">
    <citation type="submission" date="2023-04" db="EMBL/GenBank/DDBJ databases">
        <title>Luteimonas sp. M1R5S18.</title>
        <authorList>
            <person name="Sun J.-Q."/>
        </authorList>
    </citation>
    <scope>NUCLEOTIDE SEQUENCE [LARGE SCALE GENOMIC DNA]</scope>
    <source>
        <strain evidence="1 2">M1R5S18</strain>
    </source>
</reference>